<gene>
    <name evidence="1" type="ordered locus">Oter_0340</name>
</gene>
<dbReference type="EMBL" id="CP001032">
    <property type="protein sequence ID" value="ACB73630.1"/>
    <property type="molecule type" value="Genomic_DNA"/>
</dbReference>
<name>B1ZQF0_OPITP</name>
<dbReference type="KEGG" id="ote:Oter_0340"/>
<evidence type="ECO:0000313" key="2">
    <source>
        <dbReference type="Proteomes" id="UP000007013"/>
    </source>
</evidence>
<evidence type="ECO:0000313" key="1">
    <source>
        <dbReference type="EMBL" id="ACB73630.1"/>
    </source>
</evidence>
<keyword evidence="2" id="KW-1185">Reference proteome</keyword>
<evidence type="ECO:0008006" key="3">
    <source>
        <dbReference type="Google" id="ProtNLM"/>
    </source>
</evidence>
<reference evidence="1 2" key="1">
    <citation type="journal article" date="2011" name="J. Bacteriol.">
        <title>Genome sequence of the verrucomicrobium Opitutus terrae PB90-1, an abundant inhabitant of rice paddy soil ecosystems.</title>
        <authorList>
            <person name="van Passel M.W."/>
            <person name="Kant R."/>
            <person name="Palva A."/>
            <person name="Copeland A."/>
            <person name="Lucas S."/>
            <person name="Lapidus A."/>
            <person name="Glavina del Rio T."/>
            <person name="Pitluck S."/>
            <person name="Goltsman E."/>
            <person name="Clum A."/>
            <person name="Sun H."/>
            <person name="Schmutz J."/>
            <person name="Larimer F.W."/>
            <person name="Land M.L."/>
            <person name="Hauser L."/>
            <person name="Kyrpides N."/>
            <person name="Mikhailova N."/>
            <person name="Richardson P.P."/>
            <person name="Janssen P.H."/>
            <person name="de Vos W.M."/>
            <person name="Smidt H."/>
        </authorList>
    </citation>
    <scope>NUCLEOTIDE SEQUENCE [LARGE SCALE GENOMIC DNA]</scope>
    <source>
        <strain evidence="2">DSM 11246 / JCM 15787 / PB90-1</strain>
    </source>
</reference>
<organism evidence="1 2">
    <name type="scientific">Opitutus terrae (strain DSM 11246 / JCM 15787 / PB90-1)</name>
    <dbReference type="NCBI Taxonomy" id="452637"/>
    <lineage>
        <taxon>Bacteria</taxon>
        <taxon>Pseudomonadati</taxon>
        <taxon>Verrucomicrobiota</taxon>
        <taxon>Opitutia</taxon>
        <taxon>Opitutales</taxon>
        <taxon>Opitutaceae</taxon>
        <taxon>Opitutus</taxon>
    </lineage>
</organism>
<proteinExistence type="predicted"/>
<protein>
    <recommendedName>
        <fullName evidence="3">Lipoprotein</fullName>
    </recommendedName>
</protein>
<dbReference type="AlphaFoldDB" id="B1ZQF0"/>
<dbReference type="HOGENOM" id="CLU_1085199_0_0_0"/>
<dbReference type="PROSITE" id="PS51257">
    <property type="entry name" value="PROKAR_LIPOPROTEIN"/>
    <property type="match status" value="1"/>
</dbReference>
<dbReference type="RefSeq" id="WP_012373168.1">
    <property type="nucleotide sequence ID" value="NC_010571.1"/>
</dbReference>
<dbReference type="Proteomes" id="UP000007013">
    <property type="component" value="Chromosome"/>
</dbReference>
<accession>B1ZQF0</accession>
<sequence length="256" mass="27785">MNTKVWPALLGTGLTLLLAGCPSTAIKPPPTPVSGFQAFDSPRDFDPPGRVFRVDQSGVVYGVGDLDVKPRSGSEVTMKFESKSNWSLRTALATMGVAAESVPAQLQAELGRSREVMLGSTKARREYIDDQDKPDAKAQALIDEVGMKPGNRYYVIRETIATDAVEYRTKSAFTANATLNAEIKKLIETKTGLNLGSNSEVSLPLSFDKSMRVWYKTERITPRAGTLGAGATRPQVTLTAATPEEFRVPEQVKTDS</sequence>